<dbReference type="EMBL" id="JAEMGP010000022">
    <property type="protein sequence ID" value="KAG5195898.1"/>
    <property type="molecule type" value="Genomic_DNA"/>
</dbReference>
<dbReference type="PROSITE" id="PS50157">
    <property type="entry name" value="ZINC_FINGER_C2H2_2"/>
    <property type="match status" value="2"/>
</dbReference>
<feature type="region of interest" description="Disordered" evidence="21">
    <location>
        <begin position="654"/>
        <end position="711"/>
    </location>
</feature>
<evidence type="ECO:0000256" key="5">
    <source>
        <dbReference type="ARBA" id="ARBA00022723"/>
    </source>
</evidence>
<dbReference type="Proteomes" id="UP000664991">
    <property type="component" value="Unassembled WGS sequence"/>
</dbReference>
<evidence type="ECO:0000256" key="8">
    <source>
        <dbReference type="ARBA" id="ARBA00022833"/>
    </source>
</evidence>
<evidence type="ECO:0000256" key="15">
    <source>
        <dbReference type="ARBA" id="ARBA00023242"/>
    </source>
</evidence>
<evidence type="ECO:0000256" key="14">
    <source>
        <dbReference type="ARBA" id="ARBA00023163"/>
    </source>
</evidence>
<evidence type="ECO:0000313" key="23">
    <source>
        <dbReference type="EMBL" id="KAG5195898.1"/>
    </source>
</evidence>
<evidence type="ECO:0000256" key="2">
    <source>
        <dbReference type="ARBA" id="ARBA00006991"/>
    </source>
</evidence>
<keyword evidence="10" id="KW-0156">Chromatin regulator</keyword>
<comment type="similarity">
    <text evidence="2">Belongs to the krueppel C2H2-type zinc-finger protein family.</text>
</comment>
<keyword evidence="13 20" id="KW-0195">Cyclin</keyword>
<feature type="compositionally biased region" description="Polar residues" evidence="21">
    <location>
        <begin position="697"/>
        <end position="711"/>
    </location>
</feature>
<feature type="domain" description="C2H2-type" evidence="22">
    <location>
        <begin position="1741"/>
        <end position="1768"/>
    </location>
</feature>
<feature type="domain" description="C2H2-type" evidence="22">
    <location>
        <begin position="536"/>
        <end position="563"/>
    </location>
</feature>
<keyword evidence="5" id="KW-0479">Metal-binding</keyword>
<evidence type="ECO:0000259" key="22">
    <source>
        <dbReference type="PROSITE" id="PS50157"/>
    </source>
</evidence>
<evidence type="ECO:0000256" key="6">
    <source>
        <dbReference type="ARBA" id="ARBA00022737"/>
    </source>
</evidence>
<proteinExistence type="inferred from homology"/>
<feature type="region of interest" description="Disordered" evidence="21">
    <location>
        <begin position="1455"/>
        <end position="1481"/>
    </location>
</feature>
<dbReference type="CDD" id="cd20529">
    <property type="entry name" value="CYCLIN_CCNJ-like_rpt2"/>
    <property type="match status" value="1"/>
</dbReference>
<comment type="subcellular location">
    <subcellularLocation>
        <location evidence="1">Nucleus</location>
    </subcellularLocation>
</comment>
<accession>A0A835ZLX5</accession>
<keyword evidence="3" id="KW-1017">Isopeptide bond</keyword>
<keyword evidence="15" id="KW-0539">Nucleus</keyword>
<dbReference type="PROSITE" id="PS00028">
    <property type="entry name" value="ZINC_FINGER_C2H2_1"/>
    <property type="match status" value="2"/>
</dbReference>
<dbReference type="SUPFAM" id="SSF47954">
    <property type="entry name" value="Cyclin-like"/>
    <property type="match status" value="2"/>
</dbReference>
<dbReference type="SMART" id="SM00355">
    <property type="entry name" value="ZnF_C2H2"/>
    <property type="match status" value="7"/>
</dbReference>
<dbReference type="InterPro" id="IPR013087">
    <property type="entry name" value="Znf_C2H2_type"/>
</dbReference>
<evidence type="ECO:0000256" key="9">
    <source>
        <dbReference type="ARBA" id="ARBA00022843"/>
    </source>
</evidence>
<dbReference type="CDD" id="cd20528">
    <property type="entry name" value="CYCLIN_CCNJ-like_rpt1"/>
    <property type="match status" value="1"/>
</dbReference>
<dbReference type="InterPro" id="IPR036915">
    <property type="entry name" value="Cyclin-like_sf"/>
</dbReference>
<dbReference type="Gene3D" id="3.30.160.60">
    <property type="entry name" value="Classic Zinc Finger"/>
    <property type="match status" value="2"/>
</dbReference>
<name>A0A835ZLX5_SHEEP</name>
<keyword evidence="6" id="KW-0677">Repeat</keyword>
<dbReference type="InterPro" id="IPR006671">
    <property type="entry name" value="Cyclin_N"/>
</dbReference>
<dbReference type="FunFam" id="1.10.472.10:FF:000022">
    <property type="entry name" value="cyclin-J isoform X1"/>
    <property type="match status" value="1"/>
</dbReference>
<evidence type="ECO:0000256" key="21">
    <source>
        <dbReference type="SAM" id="MobiDB-lite"/>
    </source>
</evidence>
<sequence length="1775" mass="200025">MDDPHYNFSGALFRPLPAAQAGFAELKLPSYKGQSPQLSLRRYFADLIAIVSNRFTLCPSARHLAVYLLDLFMDRYDISIQQLHLVALSCLLLASKFEEKEDSVPKLEQLNSLGCMTNMNLVLTKQNLLHMELLLLETFQWNLCLPTAAHFIEYYLSEAVHETDLHDGWPMICLEKTKLYMAKYADYFLEVSLQDYAFLNYAPSLVAAACVASSRIILRLSPTWPPRLHRLTAYSWDFLVQCIERLLIAHDNDVKEANKQRGQAGPQPAQLSELMWGKSWYSEDVAAQYCFLFKLQKHLFFDEKQNTLKKDYDVKNEVVDSLRSKTSEPKFQNQLKPNISESSFHYGLKNVKIVLPKINIPNEVLLKHEVDKYRKLFQHKPQTARKSINVKTVSSVEECMLLHQSERVDEGIKMSAKILNFNCLKCRDSTRYSPNDLQKHFQMWHHGELPSYPCEMCSFSANDFQVFKQHRRTHRITLVKCDICNNENLYTLLDLTKHFSSTHCVNGTFQCEKCEFSTQDVGTFVQHIHRHNEILYKCGKCHYICLTKGELQKHLYIHSGTFPFTCQYCSYGATRREHLVRHVITLHKEHLYAKEKLEKDKYEKRMAKSSAGLKLILKRYKIGASRKTFWKRKKVNNASDRSIEKNTQVLKKVNRTQATSEDPSHLVQEHLSEEKHERLYCENNDKPAESESEKPTLLSTGQCNGAQEGSNSASSFLKTAVQGPTVLMIKNNRITIPANYSAKFMGFKMVDGKQHIVIKLLPTSKQNLYLPGSQSGAARESTAVMQPQTLDTTAFLTGVPTELNDTVCMKAAPSFSSSSPVLSGKVISEKEMALLSQTSNNIPAVDDEKGVSPSPVESDLITASVNLTTKVETRDNVDLWGSHITQCHPEVLGTTVKSPDKVRCTAKPNSYSNGDMHNYCINYINSELPVESSSQGSLPFHNYSKVNNSNKRRRFSGTAMCENPQRESSSSKTVLTESVLSLVRKESSNPDSLLASISLLNSKDGTLKTQAEIEEQCVLEKGQNIDGQNLYTNENKSLESMTEKPKWDGISNVESPMMPRITSVFSLQSQQASELLPPELNQLLLDVLKAKPDVKQDSSNSPDKDVPLQCAQSFQEHGGENKTVESSKDLKVQGLFPIPSGSMGTNMPTNDLNLNCSGKEKQMLSQDVRDSEKTPRSYGFGTLPKTQSDAIITQQLVKDKLRATTHSLYVHNPLNSEPRKAIFVQTPKGFFVPLHFASNPGLHVSRRPLVNTQGIPAPLLLNKKPGMILTFNNGKLEGVSAVKTESAQACGTTTKEPCRAPFLKVEPNSNCLTPALCSSIGSCVSMKSSPENTLSLKGPYIIKTPANSSVKAVPTHNIIPEHQGTKLNISTSVKPQNKIFPKPPLYTFLPDGKQAVFLKCVMPNKTELLKPKLVQNSTCLKNIQPKKPEGTPQKILLKIFNPVLNVTAASNLSVSNTGSSLQKDSVPSNQTTGQQKEPESSRDALPFLLDDMMPANEIVITSTATCPESSEEPICISNHSDARVLRCKTNCTIERNFNKKKTSKRKVSRIKSHVRSQDSETAFVSRNRNCKRKCRDSYQEPPRKKALHRKCKEKAKPESIPESFEFNRPRLSKDTVRILRLFPFSSKQLVKCPRRNQPVVVLNHPDADSPEVVNVMKTVAKFNGRVLKVSLSKRTIDALLKPVCCNPSEITYDDFPKRHKTFKPVSSVKERFVLKLTLKKTSKNNYQIVKTTSENILKAKFNCWFCGRVFDNQDAWAGHGQRHLMEATRDWNMLE</sequence>
<dbReference type="FunFam" id="1.10.472.10:FF:000036">
    <property type="entry name" value="cyclin-J isoform X1"/>
    <property type="match status" value="1"/>
</dbReference>
<dbReference type="FunFam" id="3.30.160.60:FF:001423">
    <property type="entry name" value="Zinc finger protein 518A"/>
    <property type="match status" value="1"/>
</dbReference>
<feature type="compositionally biased region" description="Polar residues" evidence="21">
    <location>
        <begin position="1455"/>
        <end position="1475"/>
    </location>
</feature>
<evidence type="ECO:0000256" key="10">
    <source>
        <dbReference type="ARBA" id="ARBA00022853"/>
    </source>
</evidence>
<evidence type="ECO:0000313" key="24">
    <source>
        <dbReference type="Proteomes" id="UP000664991"/>
    </source>
</evidence>
<dbReference type="GO" id="GO:0003677">
    <property type="term" value="F:DNA binding"/>
    <property type="evidence" value="ECO:0007669"/>
    <property type="project" value="UniProtKB-KW"/>
</dbReference>
<dbReference type="GO" id="GO:0005634">
    <property type="term" value="C:nucleus"/>
    <property type="evidence" value="ECO:0007669"/>
    <property type="project" value="UniProtKB-SubCell"/>
</dbReference>
<dbReference type="PANTHER" id="PTHR10177">
    <property type="entry name" value="CYCLINS"/>
    <property type="match status" value="1"/>
</dbReference>
<evidence type="ECO:0000256" key="11">
    <source>
        <dbReference type="ARBA" id="ARBA00023015"/>
    </source>
</evidence>
<evidence type="ECO:0000256" key="18">
    <source>
        <dbReference type="ARBA" id="ARBA00073756"/>
    </source>
</evidence>
<comment type="similarity">
    <text evidence="20">Belongs to the cyclin family.</text>
</comment>
<reference evidence="23 24" key="1">
    <citation type="submission" date="2020-12" db="EMBL/GenBank/DDBJ databases">
        <title>De novo assembly of Tibetan sheep genome.</title>
        <authorList>
            <person name="Li X."/>
        </authorList>
    </citation>
    <scope>NUCLEOTIDE SEQUENCE [LARGE SCALE GENOMIC DNA]</scope>
    <source>
        <tissue evidence="23">Heart</tissue>
    </source>
</reference>
<keyword evidence="8" id="KW-0862">Zinc</keyword>
<evidence type="ECO:0000256" key="16">
    <source>
        <dbReference type="ARBA" id="ARBA00054986"/>
    </source>
</evidence>
<feature type="compositionally biased region" description="Basic and acidic residues" evidence="21">
    <location>
        <begin position="662"/>
        <end position="694"/>
    </location>
</feature>
<evidence type="ECO:0000256" key="13">
    <source>
        <dbReference type="ARBA" id="ARBA00023127"/>
    </source>
</evidence>
<dbReference type="Pfam" id="PF00134">
    <property type="entry name" value="Cyclin_N"/>
    <property type="match status" value="1"/>
</dbReference>
<keyword evidence="7 19" id="KW-0863">Zinc-finger</keyword>
<evidence type="ECO:0000256" key="1">
    <source>
        <dbReference type="ARBA" id="ARBA00004123"/>
    </source>
</evidence>
<evidence type="ECO:0000256" key="19">
    <source>
        <dbReference type="PROSITE-ProRule" id="PRU00042"/>
    </source>
</evidence>
<evidence type="ECO:0000256" key="12">
    <source>
        <dbReference type="ARBA" id="ARBA00023125"/>
    </source>
</evidence>
<dbReference type="GO" id="GO:0006325">
    <property type="term" value="P:chromatin organization"/>
    <property type="evidence" value="ECO:0007669"/>
    <property type="project" value="UniProtKB-KW"/>
</dbReference>
<evidence type="ECO:0000256" key="3">
    <source>
        <dbReference type="ARBA" id="ARBA00022499"/>
    </source>
</evidence>
<gene>
    <name evidence="23" type="ORF">JEQ12_011534</name>
</gene>
<comment type="caution">
    <text evidence="23">The sequence shown here is derived from an EMBL/GenBank/DDBJ whole genome shotgun (WGS) entry which is preliminary data.</text>
</comment>
<evidence type="ECO:0000256" key="7">
    <source>
        <dbReference type="ARBA" id="ARBA00022771"/>
    </source>
</evidence>
<keyword evidence="9" id="KW-0832">Ubl conjugation</keyword>
<evidence type="ECO:0000256" key="20">
    <source>
        <dbReference type="RuleBase" id="RU000383"/>
    </source>
</evidence>
<dbReference type="InterPro" id="IPR013763">
    <property type="entry name" value="Cyclin-like_dom"/>
</dbReference>
<dbReference type="InterPro" id="IPR036236">
    <property type="entry name" value="Znf_C2H2_sf"/>
</dbReference>
<dbReference type="InterPro" id="IPR004367">
    <property type="entry name" value="Cyclin_C-dom"/>
</dbReference>
<organism evidence="23 24">
    <name type="scientific">Ovis aries</name>
    <name type="common">Sheep</name>
    <dbReference type="NCBI Taxonomy" id="9940"/>
    <lineage>
        <taxon>Eukaryota</taxon>
        <taxon>Metazoa</taxon>
        <taxon>Chordata</taxon>
        <taxon>Craniata</taxon>
        <taxon>Vertebrata</taxon>
        <taxon>Euteleostomi</taxon>
        <taxon>Mammalia</taxon>
        <taxon>Eutheria</taxon>
        <taxon>Laurasiatheria</taxon>
        <taxon>Artiodactyla</taxon>
        <taxon>Ruminantia</taxon>
        <taxon>Pecora</taxon>
        <taxon>Bovidae</taxon>
        <taxon>Caprinae</taxon>
        <taxon>Ovis</taxon>
    </lineage>
</organism>
<evidence type="ECO:0000256" key="4">
    <source>
        <dbReference type="ARBA" id="ARBA00022553"/>
    </source>
</evidence>
<dbReference type="Gene3D" id="1.10.472.10">
    <property type="entry name" value="Cyclin-like"/>
    <property type="match status" value="2"/>
</dbReference>
<dbReference type="SMART" id="SM01332">
    <property type="entry name" value="Cyclin_C"/>
    <property type="match status" value="1"/>
</dbReference>
<dbReference type="GO" id="GO:0008270">
    <property type="term" value="F:zinc ion binding"/>
    <property type="evidence" value="ECO:0007669"/>
    <property type="project" value="UniProtKB-KW"/>
</dbReference>
<evidence type="ECO:0000256" key="17">
    <source>
        <dbReference type="ARBA" id="ARBA00069539"/>
    </source>
</evidence>
<dbReference type="SUPFAM" id="SSF57667">
    <property type="entry name" value="beta-beta-alpha zinc fingers"/>
    <property type="match status" value="1"/>
</dbReference>
<keyword evidence="14" id="KW-0804">Transcription</keyword>
<comment type="function">
    <text evidence="16">Through its association with the EHMT1-EHMT2/G9A and PRC2/EED-EZH2 histone methyltransferase complexes may function in gene silencing, regulating repressive post-translational methylation of histone tails at promoters of target genes.</text>
</comment>
<dbReference type="SMART" id="SM00385">
    <property type="entry name" value="CYCLIN"/>
    <property type="match status" value="2"/>
</dbReference>
<dbReference type="InterPro" id="IPR039361">
    <property type="entry name" value="Cyclin"/>
</dbReference>
<keyword evidence="4" id="KW-0597">Phosphoprotein</keyword>
<dbReference type="Pfam" id="PF02984">
    <property type="entry name" value="Cyclin_C"/>
    <property type="match status" value="1"/>
</dbReference>
<keyword evidence="12" id="KW-0238">DNA-binding</keyword>
<protein>
    <recommendedName>
        <fullName evidence="18">Cyclin-J</fullName>
    </recommendedName>
    <alternativeName>
        <fullName evidence="17">Zinc finger protein 518A</fullName>
    </alternativeName>
</protein>
<keyword evidence="11" id="KW-0805">Transcription regulation</keyword>